<accession>A0ABS1RFU6</accession>
<sequence>MTDPYDGRPQSWAKHEILKRYLGPFSQKVVRGLKNLQTPIDELVFVDGFAGPWDTATDDCSDSSFMIAIAELRRAHDALNASGLGIRTRVHLNEANRKAYRRLVDLVAESSDHASGFRVETTNLPFDELAAQIGPANASEFRLVFIDPKGWSGYPLACLRKLGRENTELLINFMRYHVHRFVKSSAEGETEGEDRQFSALLGEDWRDRIGTSPSGIAARDLLRERLRKDIGFRFAPVMEIGMAQREQVHFDLILATRSTVAVDLARAIEKKVMEDYEKRRIPSSQMDLFEGDPDYARDWFIRRRRDAQASFYKKLQETVDGRRRSNEFKSVCADIQEDMPLTKSAITLLLVHLADNGAVEATWKERGAKRPGDFDPVILVQNPCTPDGQSSLF</sequence>
<dbReference type="NCBIfam" id="TIGR04474">
    <property type="entry name" value="tcm_partner"/>
    <property type="match status" value="1"/>
</dbReference>
<gene>
    <name evidence="1" type="primary">tcmP</name>
    <name evidence="1" type="ORF">JMJ92_09590</name>
</gene>
<proteinExistence type="predicted"/>
<name>A0ABS1RFU6_9RHOB</name>
<dbReference type="EMBL" id="JAESIL010000033">
    <property type="protein sequence ID" value="MBL3578405.1"/>
    <property type="molecule type" value="Genomic_DNA"/>
</dbReference>
<organism evidence="1 2">
    <name type="scientific">Rhodovulum visakhapatnamense</name>
    <dbReference type="NCBI Taxonomy" id="364297"/>
    <lineage>
        <taxon>Bacteria</taxon>
        <taxon>Pseudomonadati</taxon>
        <taxon>Pseudomonadota</taxon>
        <taxon>Alphaproteobacteria</taxon>
        <taxon>Rhodobacterales</taxon>
        <taxon>Paracoccaceae</taxon>
        <taxon>Rhodovulum</taxon>
    </lineage>
</organism>
<protein>
    <submittedName>
        <fullName evidence="1">Three-Cys-motif partner protein TcmP</fullName>
    </submittedName>
</protein>
<reference evidence="2" key="1">
    <citation type="submission" date="2021-01" db="EMBL/GenBank/DDBJ databases">
        <title>Draft genomes of Rhodovulum sulfidophilum.</title>
        <authorList>
            <person name="Guzman M.S."/>
        </authorList>
    </citation>
    <scope>NUCLEOTIDE SEQUENCE [LARGE SCALE GENOMIC DNA]</scope>
    <source>
        <strain evidence="2">AB19</strain>
    </source>
</reference>
<evidence type="ECO:0000313" key="2">
    <source>
        <dbReference type="Proteomes" id="UP000635853"/>
    </source>
</evidence>
<dbReference type="RefSeq" id="WP_075783981.1">
    <property type="nucleotide sequence ID" value="NZ_JAESIL010000033.1"/>
</dbReference>
<evidence type="ECO:0000313" key="1">
    <source>
        <dbReference type="EMBL" id="MBL3578405.1"/>
    </source>
</evidence>
<keyword evidence="2" id="KW-1185">Reference proteome</keyword>
<dbReference type="Proteomes" id="UP000635853">
    <property type="component" value="Unassembled WGS sequence"/>
</dbReference>
<dbReference type="InterPro" id="IPR031009">
    <property type="entry name" value="Tcm_partner"/>
</dbReference>
<comment type="caution">
    <text evidence="1">The sequence shown here is derived from an EMBL/GenBank/DDBJ whole genome shotgun (WGS) entry which is preliminary data.</text>
</comment>